<dbReference type="Gene3D" id="6.10.250.690">
    <property type="match status" value="1"/>
</dbReference>
<keyword evidence="2" id="KW-0902">Two-component regulatory system</keyword>
<dbReference type="Gene3D" id="3.40.50.2300">
    <property type="match status" value="1"/>
</dbReference>
<dbReference type="InterPro" id="IPR039420">
    <property type="entry name" value="WalR-like"/>
</dbReference>
<feature type="domain" description="Response regulatory" evidence="8">
    <location>
        <begin position="5"/>
        <end position="120"/>
    </location>
</feature>
<keyword evidence="1 6" id="KW-0597">Phosphoprotein</keyword>
<dbReference type="CDD" id="cd00383">
    <property type="entry name" value="trans_reg_C"/>
    <property type="match status" value="1"/>
</dbReference>
<feature type="DNA-binding region" description="OmpR/PhoB-type" evidence="7">
    <location>
        <begin position="128"/>
        <end position="225"/>
    </location>
</feature>
<dbReference type="SUPFAM" id="SSF52172">
    <property type="entry name" value="CheY-like"/>
    <property type="match status" value="1"/>
</dbReference>
<dbReference type="AlphaFoldDB" id="A0A7Z7EUM9"/>
<evidence type="ECO:0000259" key="9">
    <source>
        <dbReference type="PROSITE" id="PS51755"/>
    </source>
</evidence>
<dbReference type="PROSITE" id="PS51755">
    <property type="entry name" value="OMPR_PHOB"/>
    <property type="match status" value="1"/>
</dbReference>
<evidence type="ECO:0000313" key="11">
    <source>
        <dbReference type="Proteomes" id="UP000287766"/>
    </source>
</evidence>
<evidence type="ECO:0000259" key="8">
    <source>
        <dbReference type="PROSITE" id="PS50110"/>
    </source>
</evidence>
<evidence type="ECO:0000313" key="10">
    <source>
        <dbReference type="EMBL" id="RUO41979.1"/>
    </source>
</evidence>
<dbReference type="Pfam" id="PF00486">
    <property type="entry name" value="Trans_reg_C"/>
    <property type="match status" value="1"/>
</dbReference>
<dbReference type="EMBL" id="PIPR01000001">
    <property type="protein sequence ID" value="RUO41979.1"/>
    <property type="molecule type" value="Genomic_DNA"/>
</dbReference>
<dbReference type="SMART" id="SM00862">
    <property type="entry name" value="Trans_reg_C"/>
    <property type="match status" value="1"/>
</dbReference>
<accession>A0A7Z7EUM9</accession>
<evidence type="ECO:0000256" key="5">
    <source>
        <dbReference type="ARBA" id="ARBA00023163"/>
    </source>
</evidence>
<evidence type="ECO:0000256" key="7">
    <source>
        <dbReference type="PROSITE-ProRule" id="PRU01091"/>
    </source>
</evidence>
<dbReference type="InterPro" id="IPR011006">
    <property type="entry name" value="CheY-like_superfamily"/>
</dbReference>
<evidence type="ECO:0000256" key="3">
    <source>
        <dbReference type="ARBA" id="ARBA00023015"/>
    </source>
</evidence>
<dbReference type="PANTHER" id="PTHR48111:SF22">
    <property type="entry name" value="REGULATOR OF RPOS"/>
    <property type="match status" value="1"/>
</dbReference>
<keyword evidence="11" id="KW-1185">Reference proteome</keyword>
<organism evidence="10 11">
    <name type="scientific">Pseudidiomarina aestuarii</name>
    <dbReference type="NCBI Taxonomy" id="624146"/>
    <lineage>
        <taxon>Bacteria</taxon>
        <taxon>Pseudomonadati</taxon>
        <taxon>Pseudomonadota</taxon>
        <taxon>Gammaproteobacteria</taxon>
        <taxon>Alteromonadales</taxon>
        <taxon>Idiomarinaceae</taxon>
        <taxon>Pseudidiomarina</taxon>
    </lineage>
</organism>
<keyword evidence="4 7" id="KW-0238">DNA-binding</keyword>
<dbReference type="CDD" id="cd17574">
    <property type="entry name" value="REC_OmpR"/>
    <property type="match status" value="1"/>
</dbReference>
<reference evidence="11" key="1">
    <citation type="journal article" date="2018" name="Front. Microbiol.">
        <title>Genome-Based Analysis Reveals the Taxonomy and Diversity of the Family Idiomarinaceae.</title>
        <authorList>
            <person name="Liu Y."/>
            <person name="Lai Q."/>
            <person name="Shao Z."/>
        </authorList>
    </citation>
    <scope>NUCLEOTIDE SEQUENCE [LARGE SCALE GENOMIC DNA]</scope>
    <source>
        <strain evidence="11">KYW314</strain>
    </source>
</reference>
<dbReference type="GO" id="GO:0000976">
    <property type="term" value="F:transcription cis-regulatory region binding"/>
    <property type="evidence" value="ECO:0007669"/>
    <property type="project" value="TreeGrafter"/>
</dbReference>
<evidence type="ECO:0000256" key="4">
    <source>
        <dbReference type="ARBA" id="ARBA00023125"/>
    </source>
</evidence>
<keyword evidence="5" id="KW-0804">Transcription</keyword>
<evidence type="ECO:0000256" key="2">
    <source>
        <dbReference type="ARBA" id="ARBA00023012"/>
    </source>
</evidence>
<dbReference type="Proteomes" id="UP000287766">
    <property type="component" value="Unassembled WGS sequence"/>
</dbReference>
<name>A0A7Z7EUM9_9GAMM</name>
<comment type="caution">
    <text evidence="10">The sequence shown here is derived from an EMBL/GenBank/DDBJ whole genome shotgun (WGS) entry which is preliminary data.</text>
</comment>
<dbReference type="Pfam" id="PF00072">
    <property type="entry name" value="Response_reg"/>
    <property type="match status" value="1"/>
</dbReference>
<dbReference type="InterPro" id="IPR001867">
    <property type="entry name" value="OmpR/PhoB-type_DNA-bd"/>
</dbReference>
<dbReference type="GO" id="GO:0005829">
    <property type="term" value="C:cytosol"/>
    <property type="evidence" value="ECO:0007669"/>
    <property type="project" value="TreeGrafter"/>
</dbReference>
<dbReference type="GO" id="GO:0000156">
    <property type="term" value="F:phosphorelay response regulator activity"/>
    <property type="evidence" value="ECO:0007669"/>
    <property type="project" value="TreeGrafter"/>
</dbReference>
<gene>
    <name evidence="10" type="ORF">CWE22_07510</name>
</gene>
<feature type="modified residue" description="4-aspartylphosphate" evidence="6">
    <location>
        <position position="54"/>
    </location>
</feature>
<dbReference type="GO" id="GO:0006355">
    <property type="term" value="P:regulation of DNA-templated transcription"/>
    <property type="evidence" value="ECO:0007669"/>
    <property type="project" value="InterPro"/>
</dbReference>
<evidence type="ECO:0000256" key="6">
    <source>
        <dbReference type="PROSITE-ProRule" id="PRU00169"/>
    </source>
</evidence>
<dbReference type="Gene3D" id="1.10.10.10">
    <property type="entry name" value="Winged helix-like DNA-binding domain superfamily/Winged helix DNA-binding domain"/>
    <property type="match status" value="1"/>
</dbReference>
<dbReference type="InterPro" id="IPR001789">
    <property type="entry name" value="Sig_transdc_resp-reg_receiver"/>
</dbReference>
<dbReference type="PANTHER" id="PTHR48111">
    <property type="entry name" value="REGULATOR OF RPOS"/>
    <property type="match status" value="1"/>
</dbReference>
<keyword evidence="3" id="KW-0805">Transcription regulation</keyword>
<sequence length="229" mass="25499">MTSLSVLLVEDTLAIATEVCDFLEEQGVQIDFAATGRHGLQLAQEQNYDVVILDVMLPDMTGIQVCESIKLSCDPIPPVLLLTARDSIADKSVGFAAGADDYLTKPFDLQELYLRCQALARRQQLHQAQTVKIGDLEVNERQQWAQRNGQALKLSSTDFAILLLLVRAYPNAVSRQEVINKFWGDDMPDSDVLRSHIYTLRQALDKPFATPMLATLHGVGFRLHSSESK</sequence>
<dbReference type="RefSeq" id="WP_169930706.1">
    <property type="nucleotide sequence ID" value="NZ_PIPR01000001.1"/>
</dbReference>
<dbReference type="InterPro" id="IPR036388">
    <property type="entry name" value="WH-like_DNA-bd_sf"/>
</dbReference>
<evidence type="ECO:0000256" key="1">
    <source>
        <dbReference type="ARBA" id="ARBA00022553"/>
    </source>
</evidence>
<protein>
    <submittedName>
        <fullName evidence="10">DNA-binding response regulator</fullName>
    </submittedName>
</protein>
<feature type="domain" description="OmpR/PhoB-type" evidence="9">
    <location>
        <begin position="128"/>
        <end position="225"/>
    </location>
</feature>
<dbReference type="PROSITE" id="PS50110">
    <property type="entry name" value="RESPONSE_REGULATORY"/>
    <property type="match status" value="1"/>
</dbReference>
<proteinExistence type="predicted"/>
<dbReference type="SMART" id="SM00448">
    <property type="entry name" value="REC"/>
    <property type="match status" value="1"/>
</dbReference>
<dbReference type="GO" id="GO:0032993">
    <property type="term" value="C:protein-DNA complex"/>
    <property type="evidence" value="ECO:0007669"/>
    <property type="project" value="TreeGrafter"/>
</dbReference>